<dbReference type="EC" id="3.5.3.8" evidence="5 6"/>
<evidence type="ECO:0000256" key="1">
    <source>
        <dbReference type="ARBA" id="ARBA00022723"/>
    </source>
</evidence>
<dbReference type="HAMAP" id="MF_00737">
    <property type="entry name" value="Formimidoylglutam"/>
    <property type="match status" value="1"/>
</dbReference>
<dbReference type="GO" id="GO:0008783">
    <property type="term" value="F:agmatinase activity"/>
    <property type="evidence" value="ECO:0007669"/>
    <property type="project" value="TreeGrafter"/>
</dbReference>
<name>A0A1T5A697_9FIRM</name>
<dbReference type="RefSeq" id="WP_079588743.1">
    <property type="nucleotide sequence ID" value="NZ_FUYN01000001.1"/>
</dbReference>
<dbReference type="CDD" id="cd09988">
    <property type="entry name" value="Formimidoylglutamase"/>
    <property type="match status" value="1"/>
</dbReference>
<dbReference type="UniPathway" id="UPA00379">
    <property type="reaction ID" value="UER00552"/>
</dbReference>
<dbReference type="SUPFAM" id="SSF52768">
    <property type="entry name" value="Arginase/deacetylase"/>
    <property type="match status" value="1"/>
</dbReference>
<dbReference type="PROSITE" id="PS51409">
    <property type="entry name" value="ARGINASE_2"/>
    <property type="match status" value="1"/>
</dbReference>
<dbReference type="PANTHER" id="PTHR11358">
    <property type="entry name" value="ARGINASE/AGMATINASE"/>
    <property type="match status" value="1"/>
</dbReference>
<evidence type="ECO:0000256" key="2">
    <source>
        <dbReference type="ARBA" id="ARBA00022801"/>
    </source>
</evidence>
<comment type="catalytic activity">
    <reaction evidence="5">
        <text>N-formimidoyl-L-glutamate + H2O = formamide + L-glutamate</text>
        <dbReference type="Rhea" id="RHEA:22492"/>
        <dbReference type="ChEBI" id="CHEBI:15377"/>
        <dbReference type="ChEBI" id="CHEBI:16397"/>
        <dbReference type="ChEBI" id="CHEBI:29985"/>
        <dbReference type="ChEBI" id="CHEBI:58928"/>
        <dbReference type="EC" id="3.5.3.8"/>
    </reaction>
</comment>
<feature type="binding site" evidence="5">
    <location>
        <position position="159"/>
    </location>
    <ligand>
        <name>Mn(2+)</name>
        <dbReference type="ChEBI" id="CHEBI:29035"/>
        <label>2</label>
    </ligand>
</feature>
<dbReference type="GO" id="GO:0033389">
    <property type="term" value="P:putrescine biosynthetic process from arginine, via agmatine"/>
    <property type="evidence" value="ECO:0007669"/>
    <property type="project" value="TreeGrafter"/>
</dbReference>
<dbReference type="GO" id="GO:0030145">
    <property type="term" value="F:manganese ion binding"/>
    <property type="evidence" value="ECO:0007669"/>
    <property type="project" value="UniProtKB-UniRule"/>
</dbReference>
<comment type="pathway">
    <text evidence="5">Amino-acid degradation; L-histidine degradation into L-glutamate; L-glutamate from N-formimidoyl-L-glutamate (hydrolase route): step 1/1.</text>
</comment>
<feature type="binding site" evidence="5 7">
    <location>
        <position position="161"/>
    </location>
    <ligand>
        <name>Mn(2+)</name>
        <dbReference type="ChEBI" id="CHEBI:29035"/>
        <label>1</label>
    </ligand>
</feature>
<sequence length="327" mass="36369">MINYTKPNMDIWTGRIDDDKNYNAFRWHQWVKPLNLMDETIYLDSNQAGVAFIGFLSDEGVRRNLGRPGAVNGPKSIRKELCNLPCSFSSDLKLFDAGDIYCEDNDLETAQKSLSLAVSKIMDMGLFPLVLGGGHEVALGTYMGIKTKTNLGIINFDAHFDIRPYKNGASSGTMFRQIADYCKLNELPFNYYCIGIQKRGNTVELFNTADALGIEYLLAKDIEEGALEDAFASLDNFIEKQESIYVTICSDVFSSAFAPGVSAVQPLGLHPSRVLKFFDRIFTHKKVIAMDIAEVSPRYDQDNITSNLAATFIFAAVNSIASNNIKL</sequence>
<comment type="similarity">
    <text evidence="5 8">Belongs to the arginase family.</text>
</comment>
<dbReference type="Proteomes" id="UP000243406">
    <property type="component" value="Unassembled WGS sequence"/>
</dbReference>
<proteinExistence type="inferred from homology"/>
<dbReference type="InterPro" id="IPR006035">
    <property type="entry name" value="Ureohydrolase"/>
</dbReference>
<organism evidence="9 10">
    <name type="scientific">Acetoanaerobium noterae</name>
    <dbReference type="NCBI Taxonomy" id="745369"/>
    <lineage>
        <taxon>Bacteria</taxon>
        <taxon>Bacillati</taxon>
        <taxon>Bacillota</taxon>
        <taxon>Clostridia</taxon>
        <taxon>Peptostreptococcales</taxon>
        <taxon>Filifactoraceae</taxon>
        <taxon>Acetoanaerobium</taxon>
    </lineage>
</organism>
<comment type="cofactor">
    <cofactor evidence="5 7">
        <name>Mn(2+)</name>
        <dbReference type="ChEBI" id="CHEBI:29035"/>
    </cofactor>
    <text evidence="5 7">Binds 2 manganese ions per subunit.</text>
</comment>
<dbReference type="GO" id="GO:0050415">
    <property type="term" value="F:formimidoylglutamase activity"/>
    <property type="evidence" value="ECO:0007669"/>
    <property type="project" value="UniProtKB-UniRule"/>
</dbReference>
<feature type="binding site" evidence="5">
    <location>
        <position position="157"/>
    </location>
    <ligand>
        <name>Mn(2+)</name>
        <dbReference type="ChEBI" id="CHEBI:29035"/>
        <label>2</label>
    </ligand>
</feature>
<keyword evidence="3 5" id="KW-0369">Histidine metabolism</keyword>
<evidence type="ECO:0000256" key="3">
    <source>
        <dbReference type="ARBA" id="ARBA00022808"/>
    </source>
</evidence>
<feature type="binding site" evidence="5 7">
    <location>
        <position position="135"/>
    </location>
    <ligand>
        <name>Mn(2+)</name>
        <dbReference type="ChEBI" id="CHEBI:29035"/>
        <label>1</label>
    </ligand>
</feature>
<dbReference type="InterPro" id="IPR023696">
    <property type="entry name" value="Ureohydrolase_dom_sf"/>
</dbReference>
<feature type="binding site" evidence="5">
    <location>
        <position position="249"/>
    </location>
    <ligand>
        <name>Mn(2+)</name>
        <dbReference type="ChEBI" id="CHEBI:29035"/>
        <label>2</label>
    </ligand>
</feature>
<feature type="binding site" evidence="7">
    <location>
        <position position="159"/>
    </location>
    <ligand>
        <name>Mn(2+)</name>
        <dbReference type="ChEBI" id="CHEBI:29035"/>
        <label>1</label>
    </ligand>
</feature>
<dbReference type="PANTHER" id="PTHR11358:SF35">
    <property type="entry name" value="FORMIMIDOYLGLUTAMASE"/>
    <property type="match status" value="1"/>
</dbReference>
<dbReference type="PIRSF" id="PIRSF036979">
    <property type="entry name" value="Arginase"/>
    <property type="match status" value="1"/>
</dbReference>
<keyword evidence="1 5" id="KW-0479">Metal-binding</keyword>
<dbReference type="AlphaFoldDB" id="A0A1T5A697"/>
<evidence type="ECO:0000256" key="5">
    <source>
        <dbReference type="HAMAP-Rule" id="MF_00737"/>
    </source>
</evidence>
<keyword evidence="2 5" id="KW-0378">Hydrolase</keyword>
<protein>
    <recommendedName>
        <fullName evidence="5 6">Formimidoylglutamase</fullName>
        <ecNumber evidence="5 6">3.5.3.8</ecNumber>
    </recommendedName>
    <alternativeName>
        <fullName evidence="5">Formiminoglutamase</fullName>
    </alternativeName>
    <alternativeName>
        <fullName evidence="5">Formiminoglutamate hydrolase</fullName>
    </alternativeName>
</protein>
<evidence type="ECO:0000256" key="4">
    <source>
        <dbReference type="ARBA" id="ARBA00023211"/>
    </source>
</evidence>
<dbReference type="Pfam" id="PF00491">
    <property type="entry name" value="Arginase"/>
    <property type="match status" value="1"/>
</dbReference>
<dbReference type="GO" id="GO:0019557">
    <property type="term" value="P:L-histidine catabolic process to glutamate and formate"/>
    <property type="evidence" value="ECO:0007669"/>
    <property type="project" value="UniProtKB-UniPathway"/>
</dbReference>
<dbReference type="OrthoDB" id="9788689at2"/>
<dbReference type="GO" id="GO:0019556">
    <property type="term" value="P:L-histidine catabolic process to glutamate and formamide"/>
    <property type="evidence" value="ECO:0007669"/>
    <property type="project" value="UniProtKB-UniRule"/>
</dbReference>
<evidence type="ECO:0000256" key="7">
    <source>
        <dbReference type="PIRSR" id="PIRSR036979-1"/>
    </source>
</evidence>
<gene>
    <name evidence="5" type="primary">hutG</name>
    <name evidence="9" type="ORF">SAMN02745120_0802</name>
</gene>
<dbReference type="NCBIfam" id="TIGR01227">
    <property type="entry name" value="hutG"/>
    <property type="match status" value="1"/>
</dbReference>
<dbReference type="InterPro" id="IPR005923">
    <property type="entry name" value="HutG"/>
</dbReference>
<accession>A0A1T5A697</accession>
<feature type="binding site" evidence="5">
    <location>
        <position position="251"/>
    </location>
    <ligand>
        <name>Mn(2+)</name>
        <dbReference type="ChEBI" id="CHEBI:29035"/>
        <label>2</label>
    </ligand>
</feature>
<feature type="binding site" evidence="5 7">
    <location>
        <position position="157"/>
    </location>
    <ligand>
        <name>Mn(2+)</name>
        <dbReference type="ChEBI" id="CHEBI:29035"/>
        <label>1</label>
    </ligand>
</feature>
<evidence type="ECO:0000313" key="10">
    <source>
        <dbReference type="Proteomes" id="UP000243406"/>
    </source>
</evidence>
<feature type="binding site" evidence="7">
    <location>
        <position position="251"/>
    </location>
    <ligand>
        <name>Mn(2+)</name>
        <dbReference type="ChEBI" id="CHEBI:29035"/>
        <label>1</label>
    </ligand>
</feature>
<evidence type="ECO:0000313" key="9">
    <source>
        <dbReference type="EMBL" id="SKB30504.1"/>
    </source>
</evidence>
<evidence type="ECO:0000256" key="6">
    <source>
        <dbReference type="NCBIfam" id="TIGR01227"/>
    </source>
</evidence>
<keyword evidence="4 5" id="KW-0464">Manganese</keyword>
<evidence type="ECO:0000256" key="8">
    <source>
        <dbReference type="PROSITE-ProRule" id="PRU00742"/>
    </source>
</evidence>
<reference evidence="10" key="1">
    <citation type="submission" date="2017-02" db="EMBL/GenBank/DDBJ databases">
        <authorList>
            <person name="Varghese N."/>
            <person name="Submissions S."/>
        </authorList>
    </citation>
    <scope>NUCLEOTIDE SEQUENCE [LARGE SCALE GENOMIC DNA]</scope>
    <source>
        <strain evidence="10">ATCC 35199</strain>
    </source>
</reference>
<feature type="binding site" evidence="5 7">
    <location>
        <position position="249"/>
    </location>
    <ligand>
        <name>Mn(2+)</name>
        <dbReference type="ChEBI" id="CHEBI:29035"/>
        <label>1</label>
    </ligand>
</feature>
<comment type="function">
    <text evidence="5">Catalyzes the conversion of N-formimidoyl-L-glutamate to L-glutamate and formamide.</text>
</comment>
<dbReference type="EMBL" id="FUYN01000001">
    <property type="protein sequence ID" value="SKB30504.1"/>
    <property type="molecule type" value="Genomic_DNA"/>
</dbReference>
<keyword evidence="10" id="KW-1185">Reference proteome</keyword>
<dbReference type="Gene3D" id="3.40.800.10">
    <property type="entry name" value="Ureohydrolase domain"/>
    <property type="match status" value="1"/>
</dbReference>